<keyword evidence="3" id="KW-1185">Reference proteome</keyword>
<proteinExistence type="predicted"/>
<protein>
    <submittedName>
        <fullName evidence="2">DUF1628 domain protein</fullName>
    </submittedName>
</protein>
<evidence type="ECO:0000313" key="3">
    <source>
        <dbReference type="Proteomes" id="UP000066737"/>
    </source>
</evidence>
<dbReference type="KEGG" id="hhb:Hhub_3429"/>
<gene>
    <name evidence="2" type="ORF">HHUB_3429</name>
</gene>
<sequence>MPRGYAPVAVVLLLAVTVVAAAAVATAVPALPGDPPPQRGVAADATSDGRVQVTLHAGESIDIESATVRIAVDGEPLAHQPPVPFFAARGFHGGPTGPFNVAADQSWAVGETASLQVTGTNSPALRVGATLTVRVLVDGRVVAVGETTVEKTS</sequence>
<dbReference type="GeneID" id="26660039"/>
<reference evidence="3" key="1">
    <citation type="journal article" date="2016" name="Environ. Microbiol.">
        <title>The complete genome of a viable archaeum isolated from 123-million-year-old rock salt.</title>
        <authorList>
            <person name="Jaakkola S.T."/>
            <person name="Pfeiffer F."/>
            <person name="Ravantti J.J."/>
            <person name="Guo Q."/>
            <person name="Liu Y."/>
            <person name="Chen X."/>
            <person name="Ma H."/>
            <person name="Yang C."/>
            <person name="Oksanen H.M."/>
            <person name="Bamford D.H."/>
        </authorList>
    </citation>
    <scope>NUCLEOTIDE SEQUENCE</scope>
    <source>
        <strain evidence="3">JI20-1</strain>
    </source>
</reference>
<organism evidence="2 3">
    <name type="scientific">Halobacterium hubeiense</name>
    <dbReference type="NCBI Taxonomy" id="1407499"/>
    <lineage>
        <taxon>Archaea</taxon>
        <taxon>Methanobacteriati</taxon>
        <taxon>Methanobacteriota</taxon>
        <taxon>Stenosarchaea group</taxon>
        <taxon>Halobacteria</taxon>
        <taxon>Halobacteriales</taxon>
        <taxon>Halobacteriaceae</taxon>
        <taxon>Halobacterium</taxon>
    </lineage>
</organism>
<dbReference type="RefSeq" id="WP_197570624.1">
    <property type="nucleotide sequence ID" value="NZ_CEML01000001.1"/>
</dbReference>
<dbReference type="OrthoDB" id="201989at2157"/>
<evidence type="ECO:0000313" key="2">
    <source>
        <dbReference type="EMBL" id="CQH61344.1"/>
    </source>
</evidence>
<feature type="domain" description="Archaeal Type IV pilin N-terminal" evidence="1">
    <location>
        <begin position="8"/>
        <end position="73"/>
    </location>
</feature>
<dbReference type="InterPro" id="IPR012859">
    <property type="entry name" value="Pilin_N_archaeal"/>
</dbReference>
<dbReference type="EMBL" id="LN831302">
    <property type="protein sequence ID" value="CQH61344.1"/>
    <property type="molecule type" value="Genomic_DNA"/>
</dbReference>
<name>A0A0U5H4H8_9EURY</name>
<dbReference type="STRING" id="1407499.HHUB_3429"/>
<dbReference type="AlphaFoldDB" id="A0A0U5H4H8"/>
<evidence type="ECO:0000259" key="1">
    <source>
        <dbReference type="Pfam" id="PF07790"/>
    </source>
</evidence>
<dbReference type="Pfam" id="PF07790">
    <property type="entry name" value="Pilin_N"/>
    <property type="match status" value="1"/>
</dbReference>
<accession>A0A0U5H4H8</accession>
<dbReference type="Proteomes" id="UP000066737">
    <property type="component" value="Chromosome I"/>
</dbReference>